<protein>
    <submittedName>
        <fullName evidence="2">GNAT family N-acetyltransferase</fullName>
    </submittedName>
</protein>
<dbReference type="Gene3D" id="3.40.630.30">
    <property type="match status" value="1"/>
</dbReference>
<evidence type="ECO:0000313" key="3">
    <source>
        <dbReference type="Proteomes" id="UP000623681"/>
    </source>
</evidence>
<dbReference type="InterPro" id="IPR000182">
    <property type="entry name" value="GNAT_dom"/>
</dbReference>
<dbReference type="Pfam" id="PF00583">
    <property type="entry name" value="Acetyltransf_1"/>
    <property type="match status" value="1"/>
</dbReference>
<organism evidence="2 3">
    <name type="scientific">Clostridium paridis</name>
    <dbReference type="NCBI Taxonomy" id="2803863"/>
    <lineage>
        <taxon>Bacteria</taxon>
        <taxon>Bacillati</taxon>
        <taxon>Bacillota</taxon>
        <taxon>Clostridia</taxon>
        <taxon>Eubacteriales</taxon>
        <taxon>Clostridiaceae</taxon>
        <taxon>Clostridium</taxon>
    </lineage>
</organism>
<comment type="caution">
    <text evidence="2">The sequence shown here is derived from an EMBL/GenBank/DDBJ whole genome shotgun (WGS) entry which is preliminary data.</text>
</comment>
<evidence type="ECO:0000313" key="2">
    <source>
        <dbReference type="EMBL" id="MBL4931620.1"/>
    </source>
</evidence>
<dbReference type="EMBL" id="JAESWA010000020">
    <property type="protein sequence ID" value="MBL4931620.1"/>
    <property type="molecule type" value="Genomic_DNA"/>
</dbReference>
<sequence length="161" mass="19030">MEVVNVNNNNIETFSKVLIESAKWLNSINKPMWKIEDLTTEKLLEQYDISEMKLCYENGDLIGVYILQWYDSLFWSELKQMESGVLHKLSVCREYSKMGYGKKIVESAELLCKEYGVKSLRLNCGTSRPKLRKFYEDIGFKMVDRVFIDNRDQIRYLKSIK</sequence>
<dbReference type="GO" id="GO:0016747">
    <property type="term" value="F:acyltransferase activity, transferring groups other than amino-acyl groups"/>
    <property type="evidence" value="ECO:0007669"/>
    <property type="project" value="InterPro"/>
</dbReference>
<evidence type="ECO:0000259" key="1">
    <source>
        <dbReference type="PROSITE" id="PS51186"/>
    </source>
</evidence>
<accession>A0A937K4V1</accession>
<dbReference type="Proteomes" id="UP000623681">
    <property type="component" value="Unassembled WGS sequence"/>
</dbReference>
<dbReference type="SUPFAM" id="SSF55729">
    <property type="entry name" value="Acyl-CoA N-acyltransferases (Nat)"/>
    <property type="match status" value="1"/>
</dbReference>
<feature type="domain" description="N-acetyltransferase" evidence="1">
    <location>
        <begin position="1"/>
        <end position="161"/>
    </location>
</feature>
<keyword evidence="3" id="KW-1185">Reference proteome</keyword>
<gene>
    <name evidence="2" type="ORF">JK634_07370</name>
</gene>
<dbReference type="InterPro" id="IPR016181">
    <property type="entry name" value="Acyl_CoA_acyltransferase"/>
</dbReference>
<dbReference type="RefSeq" id="WP_202767002.1">
    <property type="nucleotide sequence ID" value="NZ_JAESWA010000020.1"/>
</dbReference>
<reference evidence="2" key="1">
    <citation type="submission" date="2021-01" db="EMBL/GenBank/DDBJ databases">
        <title>Genome public.</title>
        <authorList>
            <person name="Liu C."/>
            <person name="Sun Q."/>
        </authorList>
    </citation>
    <scope>NUCLEOTIDE SEQUENCE</scope>
    <source>
        <strain evidence="2">YIM B02565</strain>
    </source>
</reference>
<proteinExistence type="predicted"/>
<name>A0A937K4V1_9CLOT</name>
<dbReference type="PROSITE" id="PS51186">
    <property type="entry name" value="GNAT"/>
    <property type="match status" value="1"/>
</dbReference>
<dbReference type="CDD" id="cd04301">
    <property type="entry name" value="NAT_SF"/>
    <property type="match status" value="1"/>
</dbReference>
<dbReference type="AlphaFoldDB" id="A0A937K4V1"/>